<feature type="region of interest" description="Disordered" evidence="1">
    <location>
        <begin position="296"/>
        <end position="330"/>
    </location>
</feature>
<evidence type="ECO:0000259" key="3">
    <source>
        <dbReference type="Pfam" id="PF00606"/>
    </source>
</evidence>
<dbReference type="Gene3D" id="2.30.30.1230">
    <property type="match status" value="1"/>
</dbReference>
<keyword evidence="2" id="KW-1133">Transmembrane helix</keyword>
<evidence type="ECO:0000313" key="4">
    <source>
        <dbReference type="EMBL" id="ABS50874.1"/>
    </source>
</evidence>
<organism evidence="4">
    <name type="scientific">Bandicota savilei rhadinovirus 1</name>
    <dbReference type="NCBI Taxonomy" id="398033"/>
    <lineage>
        <taxon>Viruses</taxon>
        <taxon>Duplodnaviria</taxon>
        <taxon>Heunggongvirae</taxon>
        <taxon>Peploviricota</taxon>
        <taxon>Herviviricetes</taxon>
        <taxon>Herpesvirales</taxon>
        <taxon>Orthoherpesviridae</taxon>
        <taxon>Gammaherpesvirinae</taxon>
        <taxon>Rhadinovirus</taxon>
    </lineage>
</organism>
<dbReference type="InterPro" id="IPR055341">
    <property type="entry name" value="Glycoprotein_B_ecto_C"/>
</dbReference>
<feature type="transmembrane region" description="Helical" evidence="2">
    <location>
        <begin position="226"/>
        <end position="245"/>
    </location>
</feature>
<sequence>SAIYGRPVSAKSLGDVVSVSECVSVDQSSVSIHMSLRTQDPNTCYSRPPVTFKFLNGTTVFVGQLGMRNEIMLTTNVVETCQEGSLIYIQAGQMLHVYKDYLHTYSVPLSNISTLDTFIALNTSFIENINFQVVDLYSRRERASSNVFDMETMLREYNYYTQRIRGIRRDLDNSLENNRDRVVESFGAIMEDLGTIGKTVVNAASSVVTFLGSLVTGFVNFVKHPLGGFLIICLIVAVVVILFMINRKTNAMFGAPIKMYYPEVETAAAAGTDERLSDAELNRILLSMHLRQQMVAGGGQGGQTGPKKPETIESVAGGKTGGSSTGGWFDRMRQLRLRKPVDRGVKYSSLKNEEDNV</sequence>
<accession>A7IZK1</accession>
<dbReference type="Gene3D" id="6.10.250.3280">
    <property type="match status" value="1"/>
</dbReference>
<dbReference type="Pfam" id="PF00606">
    <property type="entry name" value="Glycoprotein_B"/>
    <property type="match status" value="1"/>
</dbReference>
<feature type="domain" description="Herpesvirus glycoprotein B ectodomain C-terminal" evidence="3">
    <location>
        <begin position="1"/>
        <end position="167"/>
    </location>
</feature>
<name>A7IZK1_9GAMA</name>
<keyword evidence="2" id="KW-0812">Transmembrane</keyword>
<gene>
    <name evidence="4" type="primary">gB</name>
</gene>
<evidence type="ECO:0000256" key="1">
    <source>
        <dbReference type="SAM" id="MobiDB-lite"/>
    </source>
</evidence>
<dbReference type="SUPFAM" id="SSF161008">
    <property type="entry name" value="Viral glycoprotein ectodomain-like"/>
    <property type="match status" value="1"/>
</dbReference>
<reference evidence="4" key="1">
    <citation type="journal article" date="2007" name="J. Virol.">
        <title>Identification of novel rodent herpesviruses, including the first gammaherpesvirus of Mus musculus.</title>
        <authorList>
            <person name="Ehlers B."/>
            <person name="Kuchler J."/>
            <person name="Yasmum N."/>
            <person name="Dural G."/>
            <person name="Voigt S."/>
            <person name="Schmidt-Chanasit J."/>
            <person name="Jakel T."/>
            <person name="Matuschka F.R."/>
            <person name="Richter D."/>
            <person name="Essbauer S."/>
            <person name="Hughes D.J."/>
            <person name="Summers C."/>
            <person name="Bennett M."/>
            <person name="Stewart J.P."/>
            <person name="Ulrich R.G."/>
        </authorList>
    </citation>
    <scope>NUCLEOTIDE SEQUENCE</scope>
</reference>
<keyword evidence="2" id="KW-0472">Membrane</keyword>
<feature type="transmembrane region" description="Helical" evidence="2">
    <location>
        <begin position="200"/>
        <end position="220"/>
    </location>
</feature>
<feature type="non-terminal residue" evidence="4">
    <location>
        <position position="1"/>
    </location>
</feature>
<proteinExistence type="predicted"/>
<evidence type="ECO:0000256" key="2">
    <source>
        <dbReference type="SAM" id="Phobius"/>
    </source>
</evidence>
<dbReference type="EMBL" id="DQ821581">
    <property type="protein sequence ID" value="ABS50874.1"/>
    <property type="molecule type" value="Genomic_DNA"/>
</dbReference>
<protein>
    <submittedName>
        <fullName evidence="4">Glycoprotein B</fullName>
    </submittedName>
</protein>